<evidence type="ECO:0008006" key="5">
    <source>
        <dbReference type="Google" id="ProtNLM"/>
    </source>
</evidence>
<dbReference type="EMBL" id="PDLM01000008">
    <property type="protein sequence ID" value="RDW71568.1"/>
    <property type="molecule type" value="Genomic_DNA"/>
</dbReference>
<dbReference type="AlphaFoldDB" id="A0A3D8RCC3"/>
<gene>
    <name evidence="3" type="ORF">BP6252_08131</name>
</gene>
<dbReference type="GO" id="GO:0043386">
    <property type="term" value="P:mycotoxin biosynthetic process"/>
    <property type="evidence" value="ECO:0007669"/>
    <property type="project" value="InterPro"/>
</dbReference>
<evidence type="ECO:0000256" key="2">
    <source>
        <dbReference type="ARBA" id="ARBA00035112"/>
    </source>
</evidence>
<sequence>MKNNSCATTKFWADTEFPTIKQEIPSISKQVKFTTALKFNESRQLYRPIDLSQPQYVGTPSAEIDSNWENLNGAIDVFITEEEAKLMGGDTYFEPESGLYRAEITVFHNIHCLLSKNMIRQSMFYNREYYYPHRDEKVLVPHLEHCIDNLRESLMCEGDMTFYPLRWVENMGRVIPDFEVVHTCRDYSALKKWADNRDAATEGVWQKSAARLHATMEH</sequence>
<comment type="similarity">
    <text evidence="2">Belongs to the ustYa family.</text>
</comment>
<comment type="caution">
    <text evidence="3">The sequence shown here is derived from an EMBL/GenBank/DDBJ whole genome shotgun (WGS) entry which is preliminary data.</text>
</comment>
<evidence type="ECO:0000313" key="3">
    <source>
        <dbReference type="EMBL" id="RDW71568.1"/>
    </source>
</evidence>
<protein>
    <recommendedName>
        <fullName evidence="5">Tat pathway signal sequence protein</fullName>
    </recommendedName>
</protein>
<dbReference type="OrthoDB" id="3687641at2759"/>
<dbReference type="PANTHER" id="PTHR33365:SF4">
    <property type="entry name" value="CYCLOCHLOROTINE BIOSYNTHESIS PROTEIN O"/>
    <property type="match status" value="1"/>
</dbReference>
<organism evidence="3 4">
    <name type="scientific">Coleophoma cylindrospora</name>
    <dbReference type="NCBI Taxonomy" id="1849047"/>
    <lineage>
        <taxon>Eukaryota</taxon>
        <taxon>Fungi</taxon>
        <taxon>Dikarya</taxon>
        <taxon>Ascomycota</taxon>
        <taxon>Pezizomycotina</taxon>
        <taxon>Leotiomycetes</taxon>
        <taxon>Helotiales</taxon>
        <taxon>Dermateaceae</taxon>
        <taxon>Coleophoma</taxon>
    </lineage>
</organism>
<comment type="pathway">
    <text evidence="1">Mycotoxin biosynthesis.</text>
</comment>
<name>A0A3D8RCC3_9HELO</name>
<dbReference type="Pfam" id="PF11807">
    <property type="entry name" value="UstYa"/>
    <property type="match status" value="1"/>
</dbReference>
<dbReference type="STRING" id="1849047.A0A3D8RCC3"/>
<evidence type="ECO:0000313" key="4">
    <source>
        <dbReference type="Proteomes" id="UP000256645"/>
    </source>
</evidence>
<dbReference type="InterPro" id="IPR021765">
    <property type="entry name" value="UstYa-like"/>
</dbReference>
<evidence type="ECO:0000256" key="1">
    <source>
        <dbReference type="ARBA" id="ARBA00004685"/>
    </source>
</evidence>
<proteinExistence type="inferred from homology"/>
<reference evidence="3 4" key="1">
    <citation type="journal article" date="2018" name="IMA Fungus">
        <title>IMA Genome-F 9: Draft genome sequence of Annulohypoxylon stygium, Aspergillus mulundensis, Berkeleyomyces basicola (syn. Thielaviopsis basicola), Ceratocystis smalleyi, two Cercospora beticola strains, Coleophoma cylindrospora, Fusarium fracticaudum, Phialophora cf. hyalina, and Morchella septimelata.</title>
        <authorList>
            <person name="Wingfield B.D."/>
            <person name="Bills G.F."/>
            <person name="Dong Y."/>
            <person name="Huang W."/>
            <person name="Nel W.J."/>
            <person name="Swalarsk-Parry B.S."/>
            <person name="Vaghefi N."/>
            <person name="Wilken P.M."/>
            <person name="An Z."/>
            <person name="de Beer Z.W."/>
            <person name="De Vos L."/>
            <person name="Chen L."/>
            <person name="Duong T.A."/>
            <person name="Gao Y."/>
            <person name="Hammerbacher A."/>
            <person name="Kikkert J.R."/>
            <person name="Li Y."/>
            <person name="Li H."/>
            <person name="Li K."/>
            <person name="Li Q."/>
            <person name="Liu X."/>
            <person name="Ma X."/>
            <person name="Naidoo K."/>
            <person name="Pethybridge S.J."/>
            <person name="Sun J."/>
            <person name="Steenkamp E.T."/>
            <person name="van der Nest M.A."/>
            <person name="van Wyk S."/>
            <person name="Wingfield M.J."/>
            <person name="Xiong C."/>
            <person name="Yue Q."/>
            <person name="Zhang X."/>
        </authorList>
    </citation>
    <scope>NUCLEOTIDE SEQUENCE [LARGE SCALE GENOMIC DNA]</scope>
    <source>
        <strain evidence="3 4">BP6252</strain>
    </source>
</reference>
<dbReference type="PANTHER" id="PTHR33365">
    <property type="entry name" value="YALI0B05434P"/>
    <property type="match status" value="1"/>
</dbReference>
<accession>A0A3D8RCC3</accession>
<dbReference type="Proteomes" id="UP000256645">
    <property type="component" value="Unassembled WGS sequence"/>
</dbReference>
<keyword evidence="4" id="KW-1185">Reference proteome</keyword>